<dbReference type="Proteomes" id="UP000317429">
    <property type="component" value="Chromosome"/>
</dbReference>
<dbReference type="KEGG" id="pnd:Pla175_40350"/>
<name>A0A518DGN1_9BACT</name>
<dbReference type="RefSeq" id="WP_145289507.1">
    <property type="nucleotide sequence ID" value="NZ_CP036291.1"/>
</dbReference>
<accession>A0A518DGN1</accession>
<evidence type="ECO:0000313" key="1">
    <source>
        <dbReference type="EMBL" id="QDU90626.1"/>
    </source>
</evidence>
<dbReference type="OrthoDB" id="289869at2"/>
<proteinExistence type="predicted"/>
<organism evidence="1 2">
    <name type="scientific">Pirellulimonas nuda</name>
    <dbReference type="NCBI Taxonomy" id="2528009"/>
    <lineage>
        <taxon>Bacteria</taxon>
        <taxon>Pseudomonadati</taxon>
        <taxon>Planctomycetota</taxon>
        <taxon>Planctomycetia</taxon>
        <taxon>Pirellulales</taxon>
        <taxon>Lacipirellulaceae</taxon>
        <taxon>Pirellulimonas</taxon>
    </lineage>
</organism>
<gene>
    <name evidence="1" type="ORF">Pla175_40350</name>
</gene>
<keyword evidence="2" id="KW-1185">Reference proteome</keyword>
<protein>
    <submittedName>
        <fullName evidence="1">Uncharacterized protein</fullName>
    </submittedName>
</protein>
<sequence length="81" mass="8822">MMELSPAQLEWIVQEVLRRLGAVKPQAGELVLTERVVCLETIAGKLDGVAALTIAAGAVVTPSVRDELRQRRIEIKTSNRG</sequence>
<dbReference type="EMBL" id="CP036291">
    <property type="protein sequence ID" value="QDU90626.1"/>
    <property type="molecule type" value="Genomic_DNA"/>
</dbReference>
<reference evidence="1 2" key="1">
    <citation type="submission" date="2019-02" db="EMBL/GenBank/DDBJ databases">
        <title>Deep-cultivation of Planctomycetes and their phenomic and genomic characterization uncovers novel biology.</title>
        <authorList>
            <person name="Wiegand S."/>
            <person name="Jogler M."/>
            <person name="Boedeker C."/>
            <person name="Pinto D."/>
            <person name="Vollmers J."/>
            <person name="Rivas-Marin E."/>
            <person name="Kohn T."/>
            <person name="Peeters S.H."/>
            <person name="Heuer A."/>
            <person name="Rast P."/>
            <person name="Oberbeckmann S."/>
            <person name="Bunk B."/>
            <person name="Jeske O."/>
            <person name="Meyerdierks A."/>
            <person name="Storesund J.E."/>
            <person name="Kallscheuer N."/>
            <person name="Luecker S."/>
            <person name="Lage O.M."/>
            <person name="Pohl T."/>
            <person name="Merkel B.J."/>
            <person name="Hornburger P."/>
            <person name="Mueller R.-W."/>
            <person name="Bruemmer F."/>
            <person name="Labrenz M."/>
            <person name="Spormann A.M."/>
            <person name="Op den Camp H."/>
            <person name="Overmann J."/>
            <person name="Amann R."/>
            <person name="Jetten M.S.M."/>
            <person name="Mascher T."/>
            <person name="Medema M.H."/>
            <person name="Devos D.P."/>
            <person name="Kaster A.-K."/>
            <person name="Ovreas L."/>
            <person name="Rohde M."/>
            <person name="Galperin M.Y."/>
            <person name="Jogler C."/>
        </authorList>
    </citation>
    <scope>NUCLEOTIDE SEQUENCE [LARGE SCALE GENOMIC DNA]</scope>
    <source>
        <strain evidence="1 2">Pla175</strain>
    </source>
</reference>
<dbReference type="AlphaFoldDB" id="A0A518DGN1"/>
<evidence type="ECO:0000313" key="2">
    <source>
        <dbReference type="Proteomes" id="UP000317429"/>
    </source>
</evidence>